<evidence type="ECO:0000313" key="1">
    <source>
        <dbReference type="EMBL" id="EJU02431.1"/>
    </source>
</evidence>
<proteinExistence type="predicted"/>
<keyword evidence="2" id="KW-1185">Reference proteome</keyword>
<dbReference type="AlphaFoldDB" id="M5FWT8"/>
<accession>M5FWT8</accession>
<dbReference type="GeneID" id="63685201"/>
<dbReference type="Proteomes" id="UP000030653">
    <property type="component" value="Unassembled WGS sequence"/>
</dbReference>
<sequence>MATMEDNHLYIQALTWDGGSFRICGYENTREGGDDGRAVVNGDGTAQWDYLHSTGDDISTIGAVVLLDLANLGSKYRLYVEKLKAFKSGTEKTAEDILIAFLDELKSVGLLSASGQVLMDEVKAEADRRRFAKSKDIVRSEHFVG</sequence>
<dbReference type="OrthoDB" id="3419757at2759"/>
<dbReference type="HOGENOM" id="CLU_1786783_0_0_1"/>
<gene>
    <name evidence="1" type="ORF">DACRYDRAFT_116117</name>
</gene>
<dbReference type="RefSeq" id="XP_040629325.1">
    <property type="nucleotide sequence ID" value="XM_040770139.1"/>
</dbReference>
<protein>
    <submittedName>
        <fullName evidence="1">Uncharacterized protein</fullName>
    </submittedName>
</protein>
<organism evidence="1 2">
    <name type="scientific">Dacryopinax primogenitus (strain DJM 731)</name>
    <name type="common">Brown rot fungus</name>
    <dbReference type="NCBI Taxonomy" id="1858805"/>
    <lineage>
        <taxon>Eukaryota</taxon>
        <taxon>Fungi</taxon>
        <taxon>Dikarya</taxon>
        <taxon>Basidiomycota</taxon>
        <taxon>Agaricomycotina</taxon>
        <taxon>Dacrymycetes</taxon>
        <taxon>Dacrymycetales</taxon>
        <taxon>Dacrymycetaceae</taxon>
        <taxon>Dacryopinax</taxon>
    </lineage>
</organism>
<reference evidence="1 2" key="1">
    <citation type="journal article" date="2012" name="Science">
        <title>The Paleozoic origin of enzymatic lignin decomposition reconstructed from 31 fungal genomes.</title>
        <authorList>
            <person name="Floudas D."/>
            <person name="Binder M."/>
            <person name="Riley R."/>
            <person name="Barry K."/>
            <person name="Blanchette R.A."/>
            <person name="Henrissat B."/>
            <person name="Martinez A.T."/>
            <person name="Otillar R."/>
            <person name="Spatafora J.W."/>
            <person name="Yadav J.S."/>
            <person name="Aerts A."/>
            <person name="Benoit I."/>
            <person name="Boyd A."/>
            <person name="Carlson A."/>
            <person name="Copeland A."/>
            <person name="Coutinho P.M."/>
            <person name="de Vries R.P."/>
            <person name="Ferreira P."/>
            <person name="Findley K."/>
            <person name="Foster B."/>
            <person name="Gaskell J."/>
            <person name="Glotzer D."/>
            <person name="Gorecki P."/>
            <person name="Heitman J."/>
            <person name="Hesse C."/>
            <person name="Hori C."/>
            <person name="Igarashi K."/>
            <person name="Jurgens J.A."/>
            <person name="Kallen N."/>
            <person name="Kersten P."/>
            <person name="Kohler A."/>
            <person name="Kuees U."/>
            <person name="Kumar T.K.A."/>
            <person name="Kuo A."/>
            <person name="LaButti K."/>
            <person name="Larrondo L.F."/>
            <person name="Lindquist E."/>
            <person name="Ling A."/>
            <person name="Lombard V."/>
            <person name="Lucas S."/>
            <person name="Lundell T."/>
            <person name="Martin R."/>
            <person name="McLaughlin D.J."/>
            <person name="Morgenstern I."/>
            <person name="Morin E."/>
            <person name="Murat C."/>
            <person name="Nagy L.G."/>
            <person name="Nolan M."/>
            <person name="Ohm R.A."/>
            <person name="Patyshakuliyeva A."/>
            <person name="Rokas A."/>
            <person name="Ruiz-Duenas F.J."/>
            <person name="Sabat G."/>
            <person name="Salamov A."/>
            <person name="Samejima M."/>
            <person name="Schmutz J."/>
            <person name="Slot J.C."/>
            <person name="St John F."/>
            <person name="Stenlid J."/>
            <person name="Sun H."/>
            <person name="Sun S."/>
            <person name="Syed K."/>
            <person name="Tsang A."/>
            <person name="Wiebenga A."/>
            <person name="Young D."/>
            <person name="Pisabarro A."/>
            <person name="Eastwood D.C."/>
            <person name="Martin F."/>
            <person name="Cullen D."/>
            <person name="Grigoriev I.V."/>
            <person name="Hibbett D.S."/>
        </authorList>
    </citation>
    <scope>NUCLEOTIDE SEQUENCE [LARGE SCALE GENOMIC DNA]</scope>
    <source>
        <strain evidence="1 2">DJM-731 SS1</strain>
    </source>
</reference>
<dbReference type="EMBL" id="JH795862">
    <property type="protein sequence ID" value="EJU02431.1"/>
    <property type="molecule type" value="Genomic_DNA"/>
</dbReference>
<name>M5FWT8_DACPD</name>
<evidence type="ECO:0000313" key="2">
    <source>
        <dbReference type="Proteomes" id="UP000030653"/>
    </source>
</evidence>